<proteinExistence type="inferred from homology"/>
<evidence type="ECO:0000259" key="8">
    <source>
        <dbReference type="Pfam" id="PF14738"/>
    </source>
</evidence>
<sequence>MVYKSDTPHRPHDYKYDPIFTTSGPADHYKAAMLAKMSSLKYQVCPIFKNMFSELKHFPRLQLVPRQTKPIMTYEEKLKASKKAAADQALHQKPSVDVVGRDRAKFSCGVIKFPPPEFRGCLDHMPIFTIETGQNGEEAEESVTSGPRTVQIGTMYRDSYTLTTPWEPPYKVIGEGDPEILKLEFLKWGSGLPAGMHQIKLIERGRMKRCWEKTMQPNVTDDKYLQNLRDYVEAMEMDEWAFRESEIQEIQDLRLKLLEKMLEEVQERSNTRAKIKLDNLIQAKEKEKKIKLEKIRKDGARELRKIELQEKGFKRKYHQPDIVKEHIMKDSELYAPLTRHGEHPKRWHNVIDKSFIRYKAQYIGVESFCTMPRWLNKASLLKPKTKQRKDVAQLCIRETRWTAPVLKNLHEELLNLGKGNEKKGCSLRVRNVKEIEESTTPDAEYMSIERDREYQAEVFLQKIIDGRATQTCIYEGLENCRELIGELKHSVGLMKKQKEDRTKEKMRIRAQQREETIQSVMVCRLQGSLGKLQGQVVGSLLDFLNKELRRLLEERKAHAMCWVNERERNIREAAEAGRRQKEIRRRREHDEIFKQIVKITQESVEVYLNDIITEGMEFSSKDEAISYVLTVADTLEKKVDDTLNDRVKARKAVDVEEELMADMIHHFFLPEGVKQTIRDNIKAEQKQQMKTVHEAVHRKFENLPKIDHTQSWPESSVFSSSPTIEHYHLKLEEWLTAAAQDVASESMMGGSHLSDGSTTPLAGTIGQNIIFSGESAEAVLECRTDGSTTEVSSLDLVAEDNVGKSEENDQLSSEIEESGNNNFGSLRNLDTIPESEREISITSAASTEGLNDEGDVSN</sequence>
<dbReference type="InterPro" id="IPR032840">
    <property type="entry name" value="CFAP91_dom"/>
</dbReference>
<keyword evidence="4" id="KW-0966">Cell projection</keyword>
<evidence type="ECO:0000256" key="6">
    <source>
        <dbReference type="ARBA" id="ARBA00029555"/>
    </source>
</evidence>
<evidence type="ECO:0000313" key="10">
    <source>
        <dbReference type="Proteomes" id="UP001152799"/>
    </source>
</evidence>
<feature type="region of interest" description="Disordered" evidence="7">
    <location>
        <begin position="800"/>
        <end position="858"/>
    </location>
</feature>
<keyword evidence="2" id="KW-0963">Cytoplasm</keyword>
<dbReference type="PANTHER" id="PTHR22455:SF10">
    <property type="entry name" value="CILIA- AND FLAGELLA-ASSOCIATED PROTEIN 91"/>
    <property type="match status" value="1"/>
</dbReference>
<protein>
    <recommendedName>
        <fullName evidence="6">Cilia- and flagella-associated protein 91</fullName>
    </recommendedName>
</protein>
<dbReference type="InterPro" id="IPR026720">
    <property type="entry name" value="CFAP91"/>
</dbReference>
<gene>
    <name evidence="9" type="ORF">CEUTPL_LOCUS12781</name>
</gene>
<organism evidence="9 10">
    <name type="scientific">Ceutorhynchus assimilis</name>
    <name type="common">cabbage seed weevil</name>
    <dbReference type="NCBI Taxonomy" id="467358"/>
    <lineage>
        <taxon>Eukaryota</taxon>
        <taxon>Metazoa</taxon>
        <taxon>Ecdysozoa</taxon>
        <taxon>Arthropoda</taxon>
        <taxon>Hexapoda</taxon>
        <taxon>Insecta</taxon>
        <taxon>Pterygota</taxon>
        <taxon>Neoptera</taxon>
        <taxon>Endopterygota</taxon>
        <taxon>Coleoptera</taxon>
        <taxon>Polyphaga</taxon>
        <taxon>Cucujiformia</taxon>
        <taxon>Curculionidae</taxon>
        <taxon>Ceutorhynchinae</taxon>
        <taxon>Ceutorhynchus</taxon>
    </lineage>
</organism>
<accession>A0A9N9QRP0</accession>
<keyword evidence="10" id="KW-1185">Reference proteome</keyword>
<comment type="subcellular location">
    <subcellularLocation>
        <location evidence="1">Cytoplasm</location>
        <location evidence="1">Cytoskeleton</location>
        <location evidence="1">Cilium axoneme</location>
    </subcellularLocation>
</comment>
<feature type="compositionally biased region" description="Polar residues" evidence="7">
    <location>
        <begin position="810"/>
        <end position="825"/>
    </location>
</feature>
<feature type="compositionally biased region" description="Polar residues" evidence="7">
    <location>
        <begin position="840"/>
        <end position="849"/>
    </location>
</feature>
<dbReference type="PANTHER" id="PTHR22455">
    <property type="entry name" value="CILIA- AND FLAGELLA-ASSOCIATED PROTEIN 91"/>
    <property type="match status" value="1"/>
</dbReference>
<evidence type="ECO:0000256" key="1">
    <source>
        <dbReference type="ARBA" id="ARBA00004430"/>
    </source>
</evidence>
<evidence type="ECO:0000256" key="5">
    <source>
        <dbReference type="ARBA" id="ARBA00029468"/>
    </source>
</evidence>
<feature type="domain" description="CFAP91" evidence="8">
    <location>
        <begin position="154"/>
        <end position="305"/>
    </location>
</feature>
<dbReference type="Pfam" id="PF14738">
    <property type="entry name" value="CFAP91"/>
    <property type="match status" value="1"/>
</dbReference>
<keyword evidence="3" id="KW-0206">Cytoskeleton</keyword>
<name>A0A9N9QRP0_9CUCU</name>
<evidence type="ECO:0000256" key="3">
    <source>
        <dbReference type="ARBA" id="ARBA00023212"/>
    </source>
</evidence>
<evidence type="ECO:0000313" key="9">
    <source>
        <dbReference type="EMBL" id="CAG9772368.1"/>
    </source>
</evidence>
<dbReference type="Proteomes" id="UP001152799">
    <property type="component" value="Chromosome 8"/>
</dbReference>
<dbReference type="EMBL" id="OU892284">
    <property type="protein sequence ID" value="CAG9772368.1"/>
    <property type="molecule type" value="Genomic_DNA"/>
</dbReference>
<reference evidence="9" key="1">
    <citation type="submission" date="2022-01" db="EMBL/GenBank/DDBJ databases">
        <authorList>
            <person name="King R."/>
        </authorList>
    </citation>
    <scope>NUCLEOTIDE SEQUENCE</scope>
</reference>
<dbReference type="GO" id="GO:0005930">
    <property type="term" value="C:axoneme"/>
    <property type="evidence" value="ECO:0007669"/>
    <property type="project" value="UniProtKB-SubCell"/>
</dbReference>
<dbReference type="AlphaFoldDB" id="A0A9N9QRP0"/>
<comment type="similarity">
    <text evidence="5">Belongs to the CFAP91 family.</text>
</comment>
<evidence type="ECO:0000256" key="7">
    <source>
        <dbReference type="SAM" id="MobiDB-lite"/>
    </source>
</evidence>
<evidence type="ECO:0000256" key="2">
    <source>
        <dbReference type="ARBA" id="ARBA00022490"/>
    </source>
</evidence>
<evidence type="ECO:0000256" key="4">
    <source>
        <dbReference type="ARBA" id="ARBA00023273"/>
    </source>
</evidence>
<dbReference type="OrthoDB" id="567787at2759"/>